<dbReference type="SMART" id="SM00278">
    <property type="entry name" value="HhH1"/>
    <property type="match status" value="2"/>
</dbReference>
<dbReference type="NCBIfam" id="TIGR00426">
    <property type="entry name" value="competence protein ComEA helix-hairpin-helix repeat region"/>
    <property type="match status" value="1"/>
</dbReference>
<evidence type="ECO:0000259" key="1">
    <source>
        <dbReference type="SMART" id="SM00278"/>
    </source>
</evidence>
<dbReference type="InterPro" id="IPR004509">
    <property type="entry name" value="Competence_ComEA_HhH"/>
</dbReference>
<dbReference type="InterPro" id="IPR051675">
    <property type="entry name" value="Endo/Exo/Phosphatase_dom_1"/>
</dbReference>
<gene>
    <name evidence="2" type="primary">comEA</name>
    <name evidence="2" type="ORF">CNLFYP112_01178</name>
</gene>
<dbReference type="Gene3D" id="1.10.150.280">
    <property type="entry name" value="AF1531-like domain"/>
    <property type="match status" value="1"/>
</dbReference>
<dbReference type="PANTHER" id="PTHR21180:SF32">
    <property type="entry name" value="ENDONUCLEASE_EXONUCLEASE_PHOSPHATASE FAMILY DOMAIN-CONTAINING PROTEIN 1"/>
    <property type="match status" value="1"/>
</dbReference>
<dbReference type="AlphaFoldDB" id="A0A6N2S8D3"/>
<dbReference type="GO" id="GO:0015627">
    <property type="term" value="C:type II protein secretion system complex"/>
    <property type="evidence" value="ECO:0007669"/>
    <property type="project" value="TreeGrafter"/>
</dbReference>
<proteinExistence type="predicted"/>
<feature type="domain" description="Helix-hairpin-helix DNA-binding motif class 1" evidence="1">
    <location>
        <begin position="169"/>
        <end position="188"/>
    </location>
</feature>
<evidence type="ECO:0000313" key="2">
    <source>
        <dbReference type="EMBL" id="VYS88531.1"/>
    </source>
</evidence>
<dbReference type="EMBL" id="CACRTG010000002">
    <property type="protein sequence ID" value="VYS88531.1"/>
    <property type="molecule type" value="Genomic_DNA"/>
</dbReference>
<dbReference type="Pfam" id="PF10531">
    <property type="entry name" value="SLBB"/>
    <property type="match status" value="1"/>
</dbReference>
<feature type="domain" description="Helix-hairpin-helix DNA-binding motif class 1" evidence="1">
    <location>
        <begin position="139"/>
        <end position="158"/>
    </location>
</feature>
<dbReference type="GO" id="GO:0015628">
    <property type="term" value="P:protein secretion by the type II secretion system"/>
    <property type="evidence" value="ECO:0007669"/>
    <property type="project" value="TreeGrafter"/>
</dbReference>
<organism evidence="2">
    <name type="scientific">[Clostridium] nexile</name>
    <dbReference type="NCBI Taxonomy" id="29361"/>
    <lineage>
        <taxon>Bacteria</taxon>
        <taxon>Bacillati</taxon>
        <taxon>Bacillota</taxon>
        <taxon>Clostridia</taxon>
        <taxon>Lachnospirales</taxon>
        <taxon>Lachnospiraceae</taxon>
        <taxon>Tyzzerella</taxon>
    </lineage>
</organism>
<dbReference type="InterPro" id="IPR019554">
    <property type="entry name" value="Soluble_ligand-bd"/>
</dbReference>
<dbReference type="GO" id="GO:0003677">
    <property type="term" value="F:DNA binding"/>
    <property type="evidence" value="ECO:0007669"/>
    <property type="project" value="InterPro"/>
</dbReference>
<dbReference type="GO" id="GO:0006281">
    <property type="term" value="P:DNA repair"/>
    <property type="evidence" value="ECO:0007669"/>
    <property type="project" value="InterPro"/>
</dbReference>
<dbReference type="Gene3D" id="3.10.560.10">
    <property type="entry name" value="Outer membrane lipoprotein wza domain like"/>
    <property type="match status" value="1"/>
</dbReference>
<dbReference type="PANTHER" id="PTHR21180">
    <property type="entry name" value="ENDONUCLEASE/EXONUCLEASE/PHOSPHATASE FAMILY DOMAIN-CONTAINING PROTEIN 1"/>
    <property type="match status" value="1"/>
</dbReference>
<dbReference type="PROSITE" id="PS51257">
    <property type="entry name" value="PROKAR_LIPOPROTEIN"/>
    <property type="match status" value="1"/>
</dbReference>
<dbReference type="InterPro" id="IPR010994">
    <property type="entry name" value="RuvA_2-like"/>
</dbReference>
<name>A0A6N2S8D3_9FIRM</name>
<protein>
    <submittedName>
        <fullName evidence="2">ComE operon protein 1</fullName>
    </submittedName>
</protein>
<reference evidence="2" key="1">
    <citation type="submission" date="2019-11" db="EMBL/GenBank/DDBJ databases">
        <authorList>
            <person name="Feng L."/>
        </authorList>
    </citation>
    <scope>NUCLEOTIDE SEQUENCE</scope>
    <source>
        <strain evidence="2">CnexileLFYP112</strain>
    </source>
</reference>
<dbReference type="SUPFAM" id="SSF47781">
    <property type="entry name" value="RuvA domain 2-like"/>
    <property type="match status" value="1"/>
</dbReference>
<accession>A0A6N2S8D3</accession>
<dbReference type="Pfam" id="PF12836">
    <property type="entry name" value="HHH_3"/>
    <property type="match status" value="1"/>
</dbReference>
<sequence>MQKIIKTSIIWIIFMLGCCGCQKKEQPIQELEEIGSEKSETSKKEETKEKKSIYVYVCGAVMQAGVYELQQDSRVYEAIQKAGGFAENADISEINQAALLQDEEQIYVPAAGEVDHSLKEEGEAGDASGKVNLNTATKEELMTLAGIGESKADSIIKYREEHGKFQSIEDIKQIEGIKDGVFQKIKDLITV</sequence>
<dbReference type="InterPro" id="IPR003583">
    <property type="entry name" value="Hlx-hairpin-Hlx_DNA-bd_motif"/>
</dbReference>